<dbReference type="PANTHER" id="PTHR43000">
    <property type="entry name" value="DTDP-D-GLUCOSE 4,6-DEHYDRATASE-RELATED"/>
    <property type="match status" value="1"/>
</dbReference>
<evidence type="ECO:0000259" key="2">
    <source>
        <dbReference type="Pfam" id="PF01370"/>
    </source>
</evidence>
<dbReference type="RefSeq" id="WP_073028110.1">
    <property type="nucleotide sequence ID" value="NZ_FQXJ01000003.1"/>
</dbReference>
<dbReference type="AlphaFoldDB" id="A0A1M5SJG9"/>
<proteinExistence type="inferred from homology"/>
<comment type="similarity">
    <text evidence="1">Belongs to the NAD(P)-dependent epimerase/dehydratase family.</text>
</comment>
<organism evidence="3 4">
    <name type="scientific">Desulfosporosinus lacus DSM 15449</name>
    <dbReference type="NCBI Taxonomy" id="1121420"/>
    <lineage>
        <taxon>Bacteria</taxon>
        <taxon>Bacillati</taxon>
        <taxon>Bacillota</taxon>
        <taxon>Clostridia</taxon>
        <taxon>Eubacteriales</taxon>
        <taxon>Desulfitobacteriaceae</taxon>
        <taxon>Desulfosporosinus</taxon>
    </lineage>
</organism>
<dbReference type="SUPFAM" id="SSF51735">
    <property type="entry name" value="NAD(P)-binding Rossmann-fold domains"/>
    <property type="match status" value="1"/>
</dbReference>
<evidence type="ECO:0000256" key="1">
    <source>
        <dbReference type="ARBA" id="ARBA00007637"/>
    </source>
</evidence>
<dbReference type="STRING" id="1121420.SAMN02746098_00864"/>
<dbReference type="Proteomes" id="UP000183954">
    <property type="component" value="Unassembled WGS sequence"/>
</dbReference>
<sequence>MEKIKKILITGANGMIGSAIIRELINKYELILLAPRTHRIEEYADRATIIKSDLLEVNVWQGMLDNVYCVVHLAAAVHWMPMTIEEERQFIKTNAEGTRILYNACIDHGVERFLFFSTNDVYAVSDQLITERTATDPQGFYGKSKLLAEQYLRKSSKGSKTAVCIFRPASVYGQNDKGSMKSLIAFCRKGIVPMIGKGANKKTLLYLKDIVQATARYIESENDLDGEVFNISSGDYGYKEIIDSICDCYGLNPLRVYIPTWFCKKVASKVGPLKKLAVAGEIKIVSNDKATKILRYKGKYSLADGLMDAKSYYGVNQE</sequence>
<protein>
    <submittedName>
        <fullName evidence="3">Nucleoside-diphosphate-sugar epimerase</fullName>
    </submittedName>
</protein>
<reference evidence="4" key="1">
    <citation type="submission" date="2016-11" db="EMBL/GenBank/DDBJ databases">
        <authorList>
            <person name="Varghese N."/>
            <person name="Submissions S."/>
        </authorList>
    </citation>
    <scope>NUCLEOTIDE SEQUENCE [LARGE SCALE GENOMIC DNA]</scope>
    <source>
        <strain evidence="4">DSM 15449</strain>
    </source>
</reference>
<dbReference type="EMBL" id="FQXJ01000003">
    <property type="protein sequence ID" value="SHH38540.1"/>
    <property type="molecule type" value="Genomic_DNA"/>
</dbReference>
<dbReference type="InterPro" id="IPR036291">
    <property type="entry name" value="NAD(P)-bd_dom_sf"/>
</dbReference>
<dbReference type="Gene3D" id="3.40.50.720">
    <property type="entry name" value="NAD(P)-binding Rossmann-like Domain"/>
    <property type="match status" value="1"/>
</dbReference>
<evidence type="ECO:0000313" key="4">
    <source>
        <dbReference type="Proteomes" id="UP000183954"/>
    </source>
</evidence>
<evidence type="ECO:0000313" key="3">
    <source>
        <dbReference type="EMBL" id="SHH38540.1"/>
    </source>
</evidence>
<keyword evidence="4" id="KW-1185">Reference proteome</keyword>
<gene>
    <name evidence="3" type="ORF">SAMN02746098_00864</name>
</gene>
<dbReference type="OrthoDB" id="244102at2"/>
<name>A0A1M5SJG9_9FIRM</name>
<feature type="domain" description="NAD-dependent epimerase/dehydratase" evidence="2">
    <location>
        <begin position="7"/>
        <end position="231"/>
    </location>
</feature>
<dbReference type="Pfam" id="PF01370">
    <property type="entry name" value="Epimerase"/>
    <property type="match status" value="1"/>
</dbReference>
<dbReference type="InterPro" id="IPR001509">
    <property type="entry name" value="Epimerase_deHydtase"/>
</dbReference>
<accession>A0A1M5SJG9</accession>